<dbReference type="Pfam" id="PF09536">
    <property type="entry name" value="DUF2378"/>
    <property type="match status" value="1"/>
</dbReference>
<sequence length="182" mass="21202">MEIDYDKNQVPGYFLLEDVNFVRKEKGPFGITKLKKIFPEIDIDKISPFRKYPLKHELALLKAAAIIIYGDDSPTSWAKLGRHDFETMANSNLGKVLISLFGKDVVKLIKNASRFFHFFAPFITFSYQELDKHHAIFTIENDPYPREYYLGYFLALRDFIGSHGIITVKDAGGRKYIYEVYW</sequence>
<name>A0A2M7AMD0_UNCKA</name>
<organism evidence="1 2">
    <name type="scientific">candidate division WWE3 bacterium CG06_land_8_20_14_3_00_42_16</name>
    <dbReference type="NCBI Taxonomy" id="1975083"/>
    <lineage>
        <taxon>Bacteria</taxon>
        <taxon>Katanobacteria</taxon>
    </lineage>
</organism>
<dbReference type="NCBIfam" id="TIGR02265">
    <property type="entry name" value="Mxa_TIGR02265"/>
    <property type="match status" value="1"/>
</dbReference>
<dbReference type="EMBL" id="PEWD01000068">
    <property type="protein sequence ID" value="PIU68542.1"/>
    <property type="molecule type" value="Genomic_DNA"/>
</dbReference>
<evidence type="ECO:0000313" key="1">
    <source>
        <dbReference type="EMBL" id="PIU68542.1"/>
    </source>
</evidence>
<dbReference type="Proteomes" id="UP000229916">
    <property type="component" value="Unassembled WGS sequence"/>
</dbReference>
<comment type="caution">
    <text evidence="1">The sequence shown here is derived from an EMBL/GenBank/DDBJ whole genome shotgun (WGS) entry which is preliminary data.</text>
</comment>
<dbReference type="InterPro" id="IPR011751">
    <property type="entry name" value="Mxa_paralog_2265"/>
</dbReference>
<proteinExistence type="predicted"/>
<reference evidence="2" key="1">
    <citation type="submission" date="2017-09" db="EMBL/GenBank/DDBJ databases">
        <title>Depth-based differentiation of microbial function through sediment-hosted aquifers and enrichment of novel symbionts in the deep terrestrial subsurface.</title>
        <authorList>
            <person name="Probst A.J."/>
            <person name="Ladd B."/>
            <person name="Jarett J.K."/>
            <person name="Geller-Mcgrath D.E."/>
            <person name="Sieber C.M.K."/>
            <person name="Emerson J.B."/>
            <person name="Anantharaman K."/>
            <person name="Thomas B.C."/>
            <person name="Malmstrom R."/>
            <person name="Stieglmeier M."/>
            <person name="Klingl A."/>
            <person name="Woyke T."/>
            <person name="Ryan C.M."/>
            <person name="Banfield J.F."/>
        </authorList>
    </citation>
    <scope>NUCLEOTIDE SEQUENCE [LARGE SCALE GENOMIC DNA]</scope>
</reference>
<dbReference type="AlphaFoldDB" id="A0A2M7AMD0"/>
<protein>
    <submittedName>
        <fullName evidence="1">Uncharacterized protein</fullName>
    </submittedName>
</protein>
<evidence type="ECO:0000313" key="2">
    <source>
        <dbReference type="Proteomes" id="UP000229916"/>
    </source>
</evidence>
<gene>
    <name evidence="1" type="ORF">COS81_03600</name>
</gene>
<accession>A0A2M7AMD0</accession>